<dbReference type="AlphaFoldDB" id="A0A176VU12"/>
<dbReference type="EMBL" id="LVLJ01002673">
    <property type="protein sequence ID" value="OAE24237.1"/>
    <property type="molecule type" value="Genomic_DNA"/>
</dbReference>
<comment type="caution">
    <text evidence="1">The sequence shown here is derived from an EMBL/GenBank/DDBJ whole genome shotgun (WGS) entry which is preliminary data.</text>
</comment>
<proteinExistence type="predicted"/>
<evidence type="ECO:0000313" key="2">
    <source>
        <dbReference type="Proteomes" id="UP000077202"/>
    </source>
</evidence>
<protein>
    <submittedName>
        <fullName evidence="1">Uncharacterized protein</fullName>
    </submittedName>
</protein>
<dbReference type="Proteomes" id="UP000077202">
    <property type="component" value="Unassembled WGS sequence"/>
</dbReference>
<organism evidence="1 2">
    <name type="scientific">Marchantia polymorpha subsp. ruderalis</name>
    <dbReference type="NCBI Taxonomy" id="1480154"/>
    <lineage>
        <taxon>Eukaryota</taxon>
        <taxon>Viridiplantae</taxon>
        <taxon>Streptophyta</taxon>
        <taxon>Embryophyta</taxon>
        <taxon>Marchantiophyta</taxon>
        <taxon>Marchantiopsida</taxon>
        <taxon>Marchantiidae</taxon>
        <taxon>Marchantiales</taxon>
        <taxon>Marchantiaceae</taxon>
        <taxon>Marchantia</taxon>
    </lineage>
</organism>
<keyword evidence="2" id="KW-1185">Reference proteome</keyword>
<sequence length="446" mass="50509">MLHEVCSRGAESNSVFWFDSAALPSFRRRPINLAKHRQRAKGTEKTFETVVDEDDDVVCNFEQAGRRSGCGRLKVHWVSAWGIGRKWPEAITGEELQQRLELVEEAAKQPCGSGKSHITSYLQHLALALCTAAKWEHDHKLVDKEASHFFSILYSADLSEHLEAYLQHPEGPDETELNDLALHCSAFLIDECKLVLRSLAETAKVEPRKVTHGVHLLRSLCVAIDSKTPFNEQIADTPLPVWLPSHPFRRFTNAASSATAAAATQVEEHHHGKRSSRSVIEHQHSLILLEQELGKGSKPKEYLRIKLLLEYFGNGYSLPGFQLLVSLLYASVSQKLSLELGEVVLRFVSVAIPFLKDHKRTTFLAPCLDMQRHVVSCYMSQKLDKISLATVTMIMNHLRIIFRLLLPAETAEYLIIDMQKRQRDQFIQFLYPNSAPEKASSRHLFS</sequence>
<name>A0A176VU12_MARPO</name>
<reference evidence="1" key="1">
    <citation type="submission" date="2016-03" db="EMBL/GenBank/DDBJ databases">
        <title>Mechanisms controlling the formation of the plant cell surface in tip-growing cells are functionally conserved among land plants.</title>
        <authorList>
            <person name="Honkanen S."/>
            <person name="Jones V.A."/>
            <person name="Morieri G."/>
            <person name="Champion C."/>
            <person name="Hetherington A.J."/>
            <person name="Kelly S."/>
            <person name="Saint-Marcoux D."/>
            <person name="Proust H."/>
            <person name="Prescott H."/>
            <person name="Dolan L."/>
        </authorList>
    </citation>
    <scope>NUCLEOTIDE SEQUENCE [LARGE SCALE GENOMIC DNA]</scope>
    <source>
        <tissue evidence="1">Whole gametophyte</tissue>
    </source>
</reference>
<evidence type="ECO:0000313" key="1">
    <source>
        <dbReference type="EMBL" id="OAE24237.1"/>
    </source>
</evidence>
<accession>A0A176VU12</accession>
<gene>
    <name evidence="1" type="ORF">AXG93_3083s1150</name>
</gene>